<dbReference type="EMBL" id="HBHQ01029651">
    <property type="protein sequence ID" value="CAD9828289.1"/>
    <property type="molecule type" value="Transcribed_RNA"/>
</dbReference>
<evidence type="ECO:0000313" key="2">
    <source>
        <dbReference type="EMBL" id="CAD9828288.1"/>
    </source>
</evidence>
<protein>
    <recommendedName>
        <fullName evidence="4">Sulfotransferase domain-containing protein</fullName>
    </recommendedName>
</protein>
<feature type="compositionally biased region" description="Basic and acidic residues" evidence="1">
    <location>
        <begin position="10"/>
        <end position="32"/>
    </location>
</feature>
<evidence type="ECO:0008006" key="4">
    <source>
        <dbReference type="Google" id="ProtNLM"/>
    </source>
</evidence>
<sequence>MVLAKRKGKNKPEKTEAVVKKDPAERRSKKDKPGERVVGLFETFVNHPVTIVTALVVGPYALYLLFHLLTLQHPEWLTGIIDLRPAVSVQDQRQVLVVGTMSSGTVQVASDFKELGLEVGHENSDTAWSFVRDGTISWFHGVRFLPPPTSNSIAGVCMAFPGNIGFHPVMYRPPQNDCSYRQKWSNCWMRECFQIVSKEWGCAARGDCEINFYKTLHQVRNPMRTIESLVTKFCHGEGLGVEGDVQNIFLRFSNALFPEHNFTSDTCIEAAGEFVVEYSSAMIAARERGEIDGFYKIEESSICEVAGMAGLSDPKTTVYPPNYEKVKEACDADDIYGNDNVMTVIEQTENRINLDLVSLTWEDLKGGMHGSQRKQGDASLEKAVRKLFKEFGYDPSKEDTAAKS</sequence>
<gene>
    <name evidence="2" type="ORF">ASEP1449_LOCUS20123</name>
    <name evidence="3" type="ORF">ASEP1449_LOCUS20124</name>
</gene>
<organism evidence="3">
    <name type="scientific">Attheya septentrionalis</name>
    <dbReference type="NCBI Taxonomy" id="420275"/>
    <lineage>
        <taxon>Eukaryota</taxon>
        <taxon>Sar</taxon>
        <taxon>Stramenopiles</taxon>
        <taxon>Ochrophyta</taxon>
        <taxon>Bacillariophyta</taxon>
        <taxon>Coscinodiscophyceae</taxon>
        <taxon>Chaetocerotophycidae</taxon>
        <taxon>Chaetocerotales</taxon>
        <taxon>Attheyaceae</taxon>
        <taxon>Attheya</taxon>
    </lineage>
</organism>
<dbReference type="EMBL" id="HBHQ01029650">
    <property type="protein sequence ID" value="CAD9828288.1"/>
    <property type="molecule type" value="Transcribed_RNA"/>
</dbReference>
<reference evidence="3" key="1">
    <citation type="submission" date="2021-01" db="EMBL/GenBank/DDBJ databases">
        <authorList>
            <person name="Corre E."/>
            <person name="Pelletier E."/>
            <person name="Niang G."/>
            <person name="Scheremetjew M."/>
            <person name="Finn R."/>
            <person name="Kale V."/>
            <person name="Holt S."/>
            <person name="Cochrane G."/>
            <person name="Meng A."/>
            <person name="Brown T."/>
            <person name="Cohen L."/>
        </authorList>
    </citation>
    <scope>NUCLEOTIDE SEQUENCE</scope>
    <source>
        <strain evidence="3">CCMP2084</strain>
    </source>
</reference>
<proteinExistence type="predicted"/>
<evidence type="ECO:0000256" key="1">
    <source>
        <dbReference type="SAM" id="MobiDB-lite"/>
    </source>
</evidence>
<accession>A0A6T7K8R2</accession>
<feature type="region of interest" description="Disordered" evidence="1">
    <location>
        <begin position="1"/>
        <end position="32"/>
    </location>
</feature>
<dbReference type="AlphaFoldDB" id="A0A6T7K8R2"/>
<name>A0A6T7K8R2_9STRA</name>
<evidence type="ECO:0000313" key="3">
    <source>
        <dbReference type="EMBL" id="CAD9828289.1"/>
    </source>
</evidence>